<comment type="caution">
    <text evidence="1">The sequence shown here is derived from an EMBL/GenBank/DDBJ whole genome shotgun (WGS) entry which is preliminary data.</text>
</comment>
<accession>A0A919WKC2</accession>
<dbReference type="EMBL" id="BORC01000005">
    <property type="protein sequence ID" value="GIN63301.1"/>
    <property type="molecule type" value="Genomic_DNA"/>
</dbReference>
<reference evidence="1" key="1">
    <citation type="submission" date="2021-03" db="EMBL/GenBank/DDBJ databases">
        <title>Antimicrobial resistance genes in bacteria isolated from Japanese honey, and their potential for conferring macrolide and lincosamide resistance in the American foulbrood pathogen Paenibacillus larvae.</title>
        <authorList>
            <person name="Okamoto M."/>
            <person name="Kumagai M."/>
            <person name="Kanamori H."/>
            <person name="Takamatsu D."/>
        </authorList>
    </citation>
    <scope>NUCLEOTIDE SEQUENCE</scope>
    <source>
        <strain evidence="1">J27TS8</strain>
    </source>
</reference>
<evidence type="ECO:0000313" key="2">
    <source>
        <dbReference type="Proteomes" id="UP000682111"/>
    </source>
</evidence>
<name>A0A919WKC2_9BACI</name>
<dbReference type="Proteomes" id="UP000682111">
    <property type="component" value="Unassembled WGS sequence"/>
</dbReference>
<keyword evidence="2" id="KW-1185">Reference proteome</keyword>
<gene>
    <name evidence="1" type="ORF">J27TS8_32940</name>
</gene>
<evidence type="ECO:0000313" key="1">
    <source>
        <dbReference type="EMBL" id="GIN63301.1"/>
    </source>
</evidence>
<proteinExistence type="predicted"/>
<organism evidence="1 2">
    <name type="scientific">Robertmurraya siralis</name>
    <dbReference type="NCBI Taxonomy" id="77777"/>
    <lineage>
        <taxon>Bacteria</taxon>
        <taxon>Bacillati</taxon>
        <taxon>Bacillota</taxon>
        <taxon>Bacilli</taxon>
        <taxon>Bacillales</taxon>
        <taxon>Bacillaceae</taxon>
        <taxon>Robertmurraya</taxon>
    </lineage>
</organism>
<sequence length="39" mass="4400">MFFLQGELAMQRGIEKHANKLIIDLTGVSRLTHSITNSE</sequence>
<dbReference type="AlphaFoldDB" id="A0A919WKC2"/>
<protein>
    <submittedName>
        <fullName evidence="1">Uncharacterized protein</fullName>
    </submittedName>
</protein>